<organism evidence="1 2">
    <name type="scientific">Sorghum bicolor</name>
    <name type="common">Sorghum</name>
    <name type="synonym">Sorghum vulgare</name>
    <dbReference type="NCBI Taxonomy" id="4558"/>
    <lineage>
        <taxon>Eukaryota</taxon>
        <taxon>Viridiplantae</taxon>
        <taxon>Streptophyta</taxon>
        <taxon>Embryophyta</taxon>
        <taxon>Tracheophyta</taxon>
        <taxon>Spermatophyta</taxon>
        <taxon>Magnoliopsida</taxon>
        <taxon>Liliopsida</taxon>
        <taxon>Poales</taxon>
        <taxon>Poaceae</taxon>
        <taxon>PACMAD clade</taxon>
        <taxon>Panicoideae</taxon>
        <taxon>Andropogonodae</taxon>
        <taxon>Andropogoneae</taxon>
        <taxon>Sorghinae</taxon>
        <taxon>Sorghum</taxon>
    </lineage>
</organism>
<evidence type="ECO:0000313" key="2">
    <source>
        <dbReference type="Proteomes" id="UP000000768"/>
    </source>
</evidence>
<accession>A0A1W0VZM8</accession>
<protein>
    <submittedName>
        <fullName evidence="1">Uncharacterized protein</fullName>
    </submittedName>
</protein>
<dbReference type="OrthoDB" id="664611at2759"/>
<proteinExistence type="predicted"/>
<dbReference type="EMBL" id="CM000762">
    <property type="protein sequence ID" value="OQU87574.1"/>
    <property type="molecule type" value="Genomic_DNA"/>
</dbReference>
<gene>
    <name evidence="1" type="ORF">SORBI_3003G300200</name>
</gene>
<name>A0A1W0VZM8_SORBI</name>
<dbReference type="AlphaFoldDB" id="A0A1W0VZM8"/>
<dbReference type="Gramene" id="OQU87574">
    <property type="protein sequence ID" value="OQU87574"/>
    <property type="gene ID" value="SORBI_3003G300200"/>
</dbReference>
<evidence type="ECO:0000313" key="1">
    <source>
        <dbReference type="EMBL" id="OQU87574.1"/>
    </source>
</evidence>
<dbReference type="InParanoid" id="A0A1W0VZM8"/>
<reference evidence="1 2" key="1">
    <citation type="journal article" date="2009" name="Nature">
        <title>The Sorghum bicolor genome and the diversification of grasses.</title>
        <authorList>
            <person name="Paterson A.H."/>
            <person name="Bowers J.E."/>
            <person name="Bruggmann R."/>
            <person name="Dubchak I."/>
            <person name="Grimwood J."/>
            <person name="Gundlach H."/>
            <person name="Haberer G."/>
            <person name="Hellsten U."/>
            <person name="Mitros T."/>
            <person name="Poliakov A."/>
            <person name="Schmutz J."/>
            <person name="Spannagl M."/>
            <person name="Tang H."/>
            <person name="Wang X."/>
            <person name="Wicker T."/>
            <person name="Bharti A.K."/>
            <person name="Chapman J."/>
            <person name="Feltus F.A."/>
            <person name="Gowik U."/>
            <person name="Grigoriev I.V."/>
            <person name="Lyons E."/>
            <person name="Maher C.A."/>
            <person name="Martis M."/>
            <person name="Narechania A."/>
            <person name="Otillar R.P."/>
            <person name="Penning B.W."/>
            <person name="Salamov A.A."/>
            <person name="Wang Y."/>
            <person name="Zhang L."/>
            <person name="Carpita N.C."/>
            <person name="Freeling M."/>
            <person name="Gingle A.R."/>
            <person name="Hash C.T."/>
            <person name="Keller B."/>
            <person name="Klein P."/>
            <person name="Kresovich S."/>
            <person name="McCann M.C."/>
            <person name="Ming R."/>
            <person name="Peterson D.G."/>
            <person name="Mehboob-ur-Rahman"/>
            <person name="Ware D."/>
            <person name="Westhoff P."/>
            <person name="Mayer K.F."/>
            <person name="Messing J."/>
            <person name="Rokhsar D.S."/>
        </authorList>
    </citation>
    <scope>NUCLEOTIDE SEQUENCE [LARGE SCALE GENOMIC DNA]</scope>
    <source>
        <strain evidence="2">cv. BTx623</strain>
    </source>
</reference>
<reference evidence="2" key="2">
    <citation type="journal article" date="2018" name="Plant J.">
        <title>The Sorghum bicolor reference genome: improved assembly, gene annotations, a transcriptome atlas, and signatures of genome organization.</title>
        <authorList>
            <person name="McCormick R.F."/>
            <person name="Truong S.K."/>
            <person name="Sreedasyam A."/>
            <person name="Jenkins J."/>
            <person name="Shu S."/>
            <person name="Sims D."/>
            <person name="Kennedy M."/>
            <person name="Amirebrahimi M."/>
            <person name="Weers B.D."/>
            <person name="McKinley B."/>
            <person name="Mattison A."/>
            <person name="Morishige D.T."/>
            <person name="Grimwood J."/>
            <person name="Schmutz J."/>
            <person name="Mullet J.E."/>
        </authorList>
    </citation>
    <scope>NUCLEOTIDE SEQUENCE [LARGE SCALE GENOMIC DNA]</scope>
    <source>
        <strain evidence="2">cv. BTx623</strain>
    </source>
</reference>
<dbReference type="Proteomes" id="UP000000768">
    <property type="component" value="Chromosome 3"/>
</dbReference>
<dbReference type="eggNOG" id="ENOG502R61Y">
    <property type="taxonomic scope" value="Eukaryota"/>
</dbReference>
<dbReference type="OMA" id="AMEWEEE"/>
<dbReference type="FunCoup" id="A0A1W0VZM8">
    <property type="interactions" value="116"/>
</dbReference>
<keyword evidence="2" id="KW-1185">Reference proteome</keyword>
<dbReference type="KEGG" id="sbi:8079404"/>
<sequence length="184" mass="20035">MDSSSQQKKQDDVDVMEVPEIHGDLLVELLDASLAAEDAGSQQLGSVADVVDGDVYCWIDSHQENYDIHAHQDCEDCCGLDGGILPDFDEYGGSRRRLRSPSAPYVVFDHGDTLEWAETADADGAMDPFTSECTGGWYMDGLVMAMAMEWEEQDDGTSGGFPFEPCYGGEAGAAEQVYASPLWE</sequence>